<comment type="caution">
    <text evidence="1">The sequence shown here is derived from an EMBL/GenBank/DDBJ whole genome shotgun (WGS) entry which is preliminary data.</text>
</comment>
<evidence type="ECO:0000313" key="1">
    <source>
        <dbReference type="EMBL" id="KAF5207759.1"/>
    </source>
</evidence>
<keyword evidence="2" id="KW-1185">Reference proteome</keyword>
<dbReference type="AlphaFoldDB" id="A0A7J6XDY0"/>
<organism evidence="1 2">
    <name type="scientific">Thalictrum thalictroides</name>
    <name type="common">Rue-anemone</name>
    <name type="synonym">Anemone thalictroides</name>
    <dbReference type="NCBI Taxonomy" id="46969"/>
    <lineage>
        <taxon>Eukaryota</taxon>
        <taxon>Viridiplantae</taxon>
        <taxon>Streptophyta</taxon>
        <taxon>Embryophyta</taxon>
        <taxon>Tracheophyta</taxon>
        <taxon>Spermatophyta</taxon>
        <taxon>Magnoliopsida</taxon>
        <taxon>Ranunculales</taxon>
        <taxon>Ranunculaceae</taxon>
        <taxon>Thalictroideae</taxon>
        <taxon>Thalictrum</taxon>
    </lineage>
</organism>
<protein>
    <submittedName>
        <fullName evidence="1">Uncharacterized protein</fullName>
    </submittedName>
</protein>
<proteinExistence type="predicted"/>
<dbReference type="EMBL" id="JABWDY010000996">
    <property type="protein sequence ID" value="KAF5207759.1"/>
    <property type="molecule type" value="Genomic_DNA"/>
</dbReference>
<dbReference type="Proteomes" id="UP000554482">
    <property type="component" value="Unassembled WGS sequence"/>
</dbReference>
<gene>
    <name evidence="1" type="ORF">FRX31_002654</name>
</gene>
<evidence type="ECO:0000313" key="2">
    <source>
        <dbReference type="Proteomes" id="UP000554482"/>
    </source>
</evidence>
<name>A0A7J6XDY0_THATH</name>
<reference evidence="1 2" key="1">
    <citation type="submission" date="2020-06" db="EMBL/GenBank/DDBJ databases">
        <title>Transcriptomic and genomic resources for Thalictrum thalictroides and T. hernandezii: Facilitating candidate gene discovery in an emerging model plant lineage.</title>
        <authorList>
            <person name="Arias T."/>
            <person name="Riano-Pachon D.M."/>
            <person name="Di Stilio V.S."/>
        </authorList>
    </citation>
    <scope>NUCLEOTIDE SEQUENCE [LARGE SCALE GENOMIC DNA]</scope>
    <source>
        <strain evidence="2">cv. WT478/WT964</strain>
        <tissue evidence="1">Leaves</tissue>
    </source>
</reference>
<accession>A0A7J6XDY0</accession>
<feature type="non-terminal residue" evidence="1">
    <location>
        <position position="70"/>
    </location>
</feature>
<sequence>MIVEGKPVIHVKTEQFAHVHERNSKLVVASFVGRRPGFSYVREVLSRYWKLKKQFIMRPYGEKMFTFEFE</sequence>